<feature type="region of interest" description="Disordered" evidence="1">
    <location>
        <begin position="352"/>
        <end position="375"/>
    </location>
</feature>
<protein>
    <submittedName>
        <fullName evidence="2">Uncharacterized protein</fullName>
    </submittedName>
</protein>
<comment type="caution">
    <text evidence="2">The sequence shown here is derived from an EMBL/GenBank/DDBJ whole genome shotgun (WGS) entry which is preliminary data.</text>
</comment>
<dbReference type="EMBL" id="JAIHOM010000041">
    <property type="protein sequence ID" value="MCW6036604.1"/>
    <property type="molecule type" value="Genomic_DNA"/>
</dbReference>
<dbReference type="Proteomes" id="UP001526426">
    <property type="component" value="Unassembled WGS sequence"/>
</dbReference>
<proteinExistence type="predicted"/>
<evidence type="ECO:0000256" key="1">
    <source>
        <dbReference type="SAM" id="MobiDB-lite"/>
    </source>
</evidence>
<keyword evidence="3" id="KW-1185">Reference proteome</keyword>
<dbReference type="RefSeq" id="WP_265264380.1">
    <property type="nucleotide sequence ID" value="NZ_JAIHOM010000041.1"/>
</dbReference>
<accession>A0ABT3L524</accession>
<sequence>MFDQLQEVLKQGEKSAQYSPLLARFIGGVTATVLLDYILSHQEAGIAPNWLKLSPKQLEEVTGLSAEEQKAARDLLRRRGFLREQWVGQPETPLAVQVDGAELLGKLEKMKLFFPLSGSEQSIPSLLPEQNQTKPENNPVEQTLTQNIKLTQIEAVSSATIDPYFNSRRNYNMIGVSPHYQFAGPWESQEEFEEFQWALLEYFIQKGAENPSGFVFKIIDSITKGLVSPFWEEFKRGEPLGASQKIQRDWEIAPGVPYPAFEEERIQYYLQKKEPLEMAVAKARKELRDPRLAQDLWDGFLRKCDRLADEGLKAQKLGVKTPYLPSAFTEKKAVTKESVMAKLAQLHNQVNLPPSLEQNKAPKNDTSPPPSLESLQKAYENPLGRNIVEQQLQKHPEWGYKILEGQIVDSLPF</sequence>
<gene>
    <name evidence="2" type="ORF">K4A83_10060</name>
</gene>
<evidence type="ECO:0000313" key="3">
    <source>
        <dbReference type="Proteomes" id="UP001526426"/>
    </source>
</evidence>
<reference evidence="2 3" key="1">
    <citation type="submission" date="2021-08" db="EMBL/GenBank/DDBJ databases">
        <title>Draft genome sequence of Spirulina subsalsa with high tolerance to salinity and hype-accumulation of phycocyanin.</title>
        <authorList>
            <person name="Pei H."/>
            <person name="Jiang L."/>
        </authorList>
    </citation>
    <scope>NUCLEOTIDE SEQUENCE [LARGE SCALE GENOMIC DNA]</scope>
    <source>
        <strain evidence="2 3">FACHB-351</strain>
    </source>
</reference>
<organism evidence="2 3">
    <name type="scientific">Spirulina subsalsa FACHB-351</name>
    <dbReference type="NCBI Taxonomy" id="234711"/>
    <lineage>
        <taxon>Bacteria</taxon>
        <taxon>Bacillati</taxon>
        <taxon>Cyanobacteriota</taxon>
        <taxon>Cyanophyceae</taxon>
        <taxon>Spirulinales</taxon>
        <taxon>Spirulinaceae</taxon>
        <taxon>Spirulina</taxon>
    </lineage>
</organism>
<evidence type="ECO:0000313" key="2">
    <source>
        <dbReference type="EMBL" id="MCW6036604.1"/>
    </source>
</evidence>
<name>A0ABT3L524_9CYAN</name>